<comment type="subunit">
    <text evidence="6">Acetyl-CoA carboxylase is a heterotetramer composed of biotin carboxyl carrier protein (AccB), biotin carboxylase (AccC) and two subunits of ACCase subunit beta/alpha.</text>
</comment>
<evidence type="ECO:0000256" key="12">
    <source>
        <dbReference type="ARBA" id="ARBA00022741"/>
    </source>
</evidence>
<evidence type="ECO:0000256" key="3">
    <source>
        <dbReference type="ARBA" id="ARBA00004956"/>
    </source>
</evidence>
<accession>A0ABZ1GJW2</accession>
<comment type="subcellular location">
    <subcellularLocation>
        <location evidence="2">Cytoplasm</location>
    </subcellularLocation>
</comment>
<evidence type="ECO:0000256" key="13">
    <source>
        <dbReference type="ARBA" id="ARBA00022771"/>
    </source>
</evidence>
<keyword evidence="10" id="KW-0444">Lipid biosynthesis</keyword>
<dbReference type="PANTHER" id="PTHR42853:SF3">
    <property type="entry name" value="ACETYL-COENZYME A CARBOXYLASE CARBOXYL TRANSFERASE SUBUNIT ALPHA, CHLOROPLASTIC"/>
    <property type="match status" value="1"/>
</dbReference>
<evidence type="ECO:0000256" key="18">
    <source>
        <dbReference type="ARBA" id="ARBA00025280"/>
    </source>
</evidence>
<reference evidence="23 24" key="1">
    <citation type="submission" date="2022-10" db="EMBL/GenBank/DDBJ databases">
        <title>The complete genomes of actinobacterial strains from the NBC collection.</title>
        <authorList>
            <person name="Joergensen T.S."/>
            <person name="Alvarez Arevalo M."/>
            <person name="Sterndorff E.B."/>
            <person name="Faurdal D."/>
            <person name="Vuksanovic O."/>
            <person name="Mourched A.-S."/>
            <person name="Charusanti P."/>
            <person name="Shaw S."/>
            <person name="Blin K."/>
            <person name="Weber T."/>
        </authorList>
    </citation>
    <scope>NUCLEOTIDE SEQUENCE [LARGE SCALE GENOMIC DNA]</scope>
    <source>
        <strain evidence="23 24">NBC 01753</strain>
    </source>
</reference>
<dbReference type="InterPro" id="IPR034733">
    <property type="entry name" value="AcCoA_carboxyl_beta"/>
</dbReference>
<proteinExistence type="inferred from homology"/>
<evidence type="ECO:0000256" key="19">
    <source>
        <dbReference type="ARBA" id="ARBA00049152"/>
    </source>
</evidence>
<keyword evidence="24" id="KW-1185">Reference proteome</keyword>
<name>A0ABZ1GJW2_9ACTN</name>
<organism evidence="23 24">
    <name type="scientific">Streptomyces hirsutus</name>
    <dbReference type="NCBI Taxonomy" id="35620"/>
    <lineage>
        <taxon>Bacteria</taxon>
        <taxon>Bacillati</taxon>
        <taxon>Actinomycetota</taxon>
        <taxon>Actinomycetes</taxon>
        <taxon>Kitasatosporales</taxon>
        <taxon>Streptomycetaceae</taxon>
        <taxon>Streptomyces</taxon>
    </lineage>
</organism>
<dbReference type="PROSITE" id="PS50989">
    <property type="entry name" value="COA_CT_CTER"/>
    <property type="match status" value="1"/>
</dbReference>
<comment type="pathway">
    <text evidence="3">Lipid metabolism; malonyl-CoA biosynthesis; malonyl-CoA from acetyl-CoA: step 1/1.</text>
</comment>
<keyword evidence="12" id="KW-0547">Nucleotide-binding</keyword>
<keyword evidence="13" id="KW-0862">Zinc</keyword>
<keyword evidence="16" id="KW-0443">Lipid metabolism</keyword>
<evidence type="ECO:0000259" key="22">
    <source>
        <dbReference type="PROSITE" id="PS50989"/>
    </source>
</evidence>
<evidence type="ECO:0000313" key="23">
    <source>
        <dbReference type="EMBL" id="WSD06447.1"/>
    </source>
</evidence>
<protein>
    <recommendedName>
        <fullName evidence="8">Acetyl-coenzyme A carboxylase carboxyl transferase subunits beta/alpha</fullName>
        <ecNumber evidence="7">2.1.3.15</ecNumber>
    </recommendedName>
</protein>
<dbReference type="InterPro" id="IPR029045">
    <property type="entry name" value="ClpP/crotonase-like_dom_sf"/>
</dbReference>
<comment type="function">
    <text evidence="18">Component of the acetyl coenzyme A carboxylase (ACC) complex. Biotin carboxylase (BC) catalyzes the carboxylation of biotin on its carrier protein (BCCP) and then the CO(2) group is transferred by the transcarboxylase to acetyl-CoA to form malonyl-CoA.</text>
</comment>
<evidence type="ECO:0000256" key="4">
    <source>
        <dbReference type="ARBA" id="ARBA00006276"/>
    </source>
</evidence>
<keyword evidence="9" id="KW-0963">Cytoplasm</keyword>
<dbReference type="InterPro" id="IPR001095">
    <property type="entry name" value="Acetyl_CoA_COase_a_su"/>
</dbReference>
<gene>
    <name evidence="23" type="ORF">OIE73_12075</name>
</gene>
<keyword evidence="14" id="KW-0276">Fatty acid metabolism</keyword>
<evidence type="ECO:0000256" key="15">
    <source>
        <dbReference type="ARBA" id="ARBA00022840"/>
    </source>
</evidence>
<dbReference type="InterPro" id="IPR011762">
    <property type="entry name" value="COA_CT_N"/>
</dbReference>
<evidence type="ECO:0000256" key="14">
    <source>
        <dbReference type="ARBA" id="ARBA00022832"/>
    </source>
</evidence>
<dbReference type="Proteomes" id="UP001335325">
    <property type="component" value="Chromosome"/>
</dbReference>
<dbReference type="SUPFAM" id="SSF52096">
    <property type="entry name" value="ClpP/crotonase"/>
    <property type="match status" value="2"/>
</dbReference>
<evidence type="ECO:0000256" key="20">
    <source>
        <dbReference type="SAM" id="MobiDB-lite"/>
    </source>
</evidence>
<keyword evidence="17" id="KW-0275">Fatty acid biosynthesis</keyword>
<dbReference type="RefSeq" id="WP_326752582.1">
    <property type="nucleotide sequence ID" value="NZ_CP109134.1"/>
</dbReference>
<comment type="similarity">
    <text evidence="5">In the N-terminal section; belongs to the AccD/PCCB family.</text>
</comment>
<dbReference type="PROSITE" id="PS50980">
    <property type="entry name" value="COA_CT_NTER"/>
    <property type="match status" value="1"/>
</dbReference>
<dbReference type="PANTHER" id="PTHR42853">
    <property type="entry name" value="ACETYL-COENZYME A CARBOXYLASE CARBOXYL TRANSFERASE SUBUNIT ALPHA"/>
    <property type="match status" value="1"/>
</dbReference>
<evidence type="ECO:0000256" key="11">
    <source>
        <dbReference type="ARBA" id="ARBA00022679"/>
    </source>
</evidence>
<evidence type="ECO:0000256" key="2">
    <source>
        <dbReference type="ARBA" id="ARBA00004496"/>
    </source>
</evidence>
<comment type="similarity">
    <text evidence="4">In the C-terminal section; belongs to the AccA family.</text>
</comment>
<dbReference type="InterPro" id="IPR011763">
    <property type="entry name" value="COA_CT_C"/>
</dbReference>
<evidence type="ECO:0000256" key="1">
    <source>
        <dbReference type="ARBA" id="ARBA00001947"/>
    </source>
</evidence>
<keyword evidence="13" id="KW-0863">Zinc-finger</keyword>
<keyword evidence="11" id="KW-0808">Transferase</keyword>
<dbReference type="PRINTS" id="PR01070">
    <property type="entry name" value="ACCCTRFRASEB"/>
</dbReference>
<dbReference type="Gene3D" id="3.90.226.10">
    <property type="entry name" value="2-enoyl-CoA Hydratase, Chain A, domain 1"/>
    <property type="match status" value="2"/>
</dbReference>
<evidence type="ECO:0000256" key="9">
    <source>
        <dbReference type="ARBA" id="ARBA00022490"/>
    </source>
</evidence>
<dbReference type="EC" id="2.1.3.15" evidence="7"/>
<keyword evidence="15" id="KW-0067">ATP-binding</keyword>
<comment type="cofactor">
    <cofactor evidence="1">
        <name>Zn(2+)</name>
        <dbReference type="ChEBI" id="CHEBI:29105"/>
    </cofactor>
</comment>
<dbReference type="EMBL" id="CP109134">
    <property type="protein sequence ID" value="WSD06447.1"/>
    <property type="molecule type" value="Genomic_DNA"/>
</dbReference>
<evidence type="ECO:0000259" key="21">
    <source>
        <dbReference type="PROSITE" id="PS50980"/>
    </source>
</evidence>
<evidence type="ECO:0000256" key="16">
    <source>
        <dbReference type="ARBA" id="ARBA00023098"/>
    </source>
</evidence>
<feature type="region of interest" description="Disordered" evidence="20">
    <location>
        <begin position="453"/>
        <end position="473"/>
    </location>
</feature>
<dbReference type="Pfam" id="PF03255">
    <property type="entry name" value="ACCA"/>
    <property type="match status" value="1"/>
</dbReference>
<feature type="domain" description="CoA carboxyltransferase C-terminal" evidence="22">
    <location>
        <begin position="232"/>
        <end position="473"/>
    </location>
</feature>
<evidence type="ECO:0000256" key="7">
    <source>
        <dbReference type="ARBA" id="ARBA00011883"/>
    </source>
</evidence>
<evidence type="ECO:0000256" key="10">
    <source>
        <dbReference type="ARBA" id="ARBA00022516"/>
    </source>
</evidence>
<evidence type="ECO:0000256" key="17">
    <source>
        <dbReference type="ARBA" id="ARBA00023160"/>
    </source>
</evidence>
<evidence type="ECO:0000313" key="24">
    <source>
        <dbReference type="Proteomes" id="UP001335325"/>
    </source>
</evidence>
<evidence type="ECO:0000256" key="8">
    <source>
        <dbReference type="ARBA" id="ARBA00018312"/>
    </source>
</evidence>
<evidence type="ECO:0000256" key="6">
    <source>
        <dbReference type="ARBA" id="ARBA00011664"/>
    </source>
</evidence>
<comment type="catalytic activity">
    <reaction evidence="19">
        <text>N(6)-carboxybiotinyl-L-lysyl-[protein] + acetyl-CoA = N(6)-biotinyl-L-lysyl-[protein] + malonyl-CoA</text>
        <dbReference type="Rhea" id="RHEA:54728"/>
        <dbReference type="Rhea" id="RHEA-COMP:10505"/>
        <dbReference type="Rhea" id="RHEA-COMP:10506"/>
        <dbReference type="ChEBI" id="CHEBI:57288"/>
        <dbReference type="ChEBI" id="CHEBI:57384"/>
        <dbReference type="ChEBI" id="CHEBI:83144"/>
        <dbReference type="ChEBI" id="CHEBI:83145"/>
        <dbReference type="EC" id="2.1.3.15"/>
    </reaction>
</comment>
<dbReference type="GeneID" id="91543318"/>
<dbReference type="InterPro" id="IPR000438">
    <property type="entry name" value="Acetyl_CoA_COase_Trfase_b_su"/>
</dbReference>
<feature type="domain" description="CoA carboxyltransferase N-terminal" evidence="21">
    <location>
        <begin position="1"/>
        <end position="244"/>
    </location>
</feature>
<evidence type="ECO:0000256" key="5">
    <source>
        <dbReference type="ARBA" id="ARBA00010284"/>
    </source>
</evidence>
<sequence length="473" mass="48922">MTDRLTARETVALVADEATFTELPEPIRESAESAGPAPDGPLDWPGYDAARARAAERTGEQESVVCGTALVEGVRAVLISFEFGFLGGSLGERTGDRLVAAYAHARAHRLPVVPLVATGGSRMQEGMLALTQLQRIARESVLTGEAGLPQVAVLRDPTTGGGWATLGAGADVALALPGAQVGFAGSRVRPADADPAAYTAQAQVAAGAADAVVPPEELRGTLGRWLRLLTRPSATPAAPPHPLGTGPGDLPATGWDAVRRARSSERPHAPDYLDAYFTHRVALDGDRCGGTDPQGMLCGFGEHEGRTVAYAAQTGAATRPAGYRTAARLIRLADRLGIPVLTLVDTPGAANDAEAERQGAGAAIAGLFAAVAAARTPVTTLVVGEGGSGGALALAAPGNTWATPDSYFSVIAPELAAAILKRPPEEVEATADQLRVRPQDLVDLGVVRGIVGHHYQGQDQGQEPDPDRPYDDR</sequence>
<keyword evidence="13" id="KW-0479">Metal-binding</keyword>
<feature type="region of interest" description="Disordered" evidence="20">
    <location>
        <begin position="23"/>
        <end position="46"/>
    </location>
</feature>
<dbReference type="Pfam" id="PF01039">
    <property type="entry name" value="Carboxyl_trans"/>
    <property type="match status" value="1"/>
</dbReference>